<feature type="region of interest" description="Disordered" evidence="4">
    <location>
        <begin position="172"/>
        <end position="210"/>
    </location>
</feature>
<dbReference type="PANTHER" id="PTHR43309">
    <property type="entry name" value="5-OXOPROLINASE SUBUNIT C"/>
    <property type="match status" value="1"/>
</dbReference>
<comment type="caution">
    <text evidence="6">The sequence shown here is derived from an EMBL/GenBank/DDBJ whole genome shotgun (WGS) entry which is preliminary data.</text>
</comment>
<dbReference type="SMART" id="SM00797">
    <property type="entry name" value="AHS2"/>
    <property type="match status" value="1"/>
</dbReference>
<evidence type="ECO:0000313" key="7">
    <source>
        <dbReference type="Proteomes" id="UP000824151"/>
    </source>
</evidence>
<evidence type="ECO:0000259" key="5">
    <source>
        <dbReference type="SMART" id="SM00797"/>
    </source>
</evidence>
<dbReference type="Proteomes" id="UP000824151">
    <property type="component" value="Unassembled WGS sequence"/>
</dbReference>
<gene>
    <name evidence="6" type="ORF">H9871_05205</name>
</gene>
<keyword evidence="1" id="KW-0547">Nucleotide-binding</keyword>
<dbReference type="InterPro" id="IPR052708">
    <property type="entry name" value="PxpC"/>
</dbReference>
<dbReference type="SUPFAM" id="SSF50891">
    <property type="entry name" value="Cyclophilin-like"/>
    <property type="match status" value="1"/>
</dbReference>
<feature type="region of interest" description="Disordered" evidence="4">
    <location>
        <begin position="90"/>
        <end position="116"/>
    </location>
</feature>
<proteinExistence type="predicted"/>
<dbReference type="EMBL" id="DXGD01000188">
    <property type="protein sequence ID" value="HIW99522.1"/>
    <property type="molecule type" value="Genomic_DNA"/>
</dbReference>
<evidence type="ECO:0000256" key="1">
    <source>
        <dbReference type="ARBA" id="ARBA00022741"/>
    </source>
</evidence>
<feature type="non-terminal residue" evidence="6">
    <location>
        <position position="1"/>
    </location>
</feature>
<evidence type="ECO:0000256" key="2">
    <source>
        <dbReference type="ARBA" id="ARBA00022801"/>
    </source>
</evidence>
<reference evidence="6" key="2">
    <citation type="submission" date="2021-04" db="EMBL/GenBank/DDBJ databases">
        <authorList>
            <person name="Gilroy R."/>
        </authorList>
    </citation>
    <scope>NUCLEOTIDE SEQUENCE</scope>
    <source>
        <strain evidence="6">ChiHejej3B27-3195</strain>
    </source>
</reference>
<dbReference type="InterPro" id="IPR029000">
    <property type="entry name" value="Cyclophilin-like_dom_sf"/>
</dbReference>
<evidence type="ECO:0000256" key="4">
    <source>
        <dbReference type="SAM" id="MobiDB-lite"/>
    </source>
</evidence>
<dbReference type="Gene3D" id="2.40.100.10">
    <property type="entry name" value="Cyclophilin-like"/>
    <property type="match status" value="1"/>
</dbReference>
<feature type="domain" description="Carboxyltransferase" evidence="5">
    <location>
        <begin position="1"/>
        <end position="187"/>
    </location>
</feature>
<keyword evidence="2" id="KW-0378">Hydrolase</keyword>
<protein>
    <submittedName>
        <fullName evidence="6">Biotin-dependent carboxyltransferase family protein</fullName>
    </submittedName>
</protein>
<dbReference type="InterPro" id="IPR003778">
    <property type="entry name" value="CT_A_B"/>
</dbReference>
<keyword evidence="3" id="KW-0067">ATP-binding</keyword>
<name>A0A9D1S1V2_9MICC</name>
<sequence>AQPVLGSRATDTLSGVGPEALRVDDVLALDRQSLDAVAASPEPSTLPETEDGTTVLRFTLGPRDQWFDDDEVARLSDQLWAVTQDSNRVGLRLEPDPDDPDARPLKRSHQEELPSEGMVRGALQVPPAGSPVLFLNDHPVTGGYPVIGVVIDADLSAAAQLGPGERIRFRALERETADGDSAAPASFGERGSPASDGFSAPQDSRRKGRP</sequence>
<evidence type="ECO:0000313" key="6">
    <source>
        <dbReference type="EMBL" id="HIW99522.1"/>
    </source>
</evidence>
<reference evidence="6" key="1">
    <citation type="journal article" date="2021" name="PeerJ">
        <title>Extensive microbial diversity within the chicken gut microbiome revealed by metagenomics and culture.</title>
        <authorList>
            <person name="Gilroy R."/>
            <person name="Ravi A."/>
            <person name="Getino M."/>
            <person name="Pursley I."/>
            <person name="Horton D.L."/>
            <person name="Alikhan N.F."/>
            <person name="Baker D."/>
            <person name="Gharbi K."/>
            <person name="Hall N."/>
            <person name="Watson M."/>
            <person name="Adriaenssens E.M."/>
            <person name="Foster-Nyarko E."/>
            <person name="Jarju S."/>
            <person name="Secka A."/>
            <person name="Antonio M."/>
            <person name="Oren A."/>
            <person name="Chaudhuri R.R."/>
            <person name="La Ragione R."/>
            <person name="Hildebrand F."/>
            <person name="Pallen M.J."/>
        </authorList>
    </citation>
    <scope>NUCLEOTIDE SEQUENCE</scope>
    <source>
        <strain evidence="6">ChiHejej3B27-3195</strain>
    </source>
</reference>
<dbReference type="Pfam" id="PF02626">
    <property type="entry name" value="CT_A_B"/>
    <property type="match status" value="1"/>
</dbReference>
<dbReference type="GO" id="GO:0016787">
    <property type="term" value="F:hydrolase activity"/>
    <property type="evidence" value="ECO:0007669"/>
    <property type="project" value="UniProtKB-KW"/>
</dbReference>
<dbReference type="GO" id="GO:0005524">
    <property type="term" value="F:ATP binding"/>
    <property type="evidence" value="ECO:0007669"/>
    <property type="project" value="UniProtKB-KW"/>
</dbReference>
<dbReference type="AlphaFoldDB" id="A0A9D1S1V2"/>
<dbReference type="PANTHER" id="PTHR43309:SF3">
    <property type="entry name" value="5-OXOPROLINASE SUBUNIT C"/>
    <property type="match status" value="1"/>
</dbReference>
<evidence type="ECO:0000256" key="3">
    <source>
        <dbReference type="ARBA" id="ARBA00022840"/>
    </source>
</evidence>
<organism evidence="6 7">
    <name type="scientific">Candidatus Nesterenkonia stercoripullorum</name>
    <dbReference type="NCBI Taxonomy" id="2838701"/>
    <lineage>
        <taxon>Bacteria</taxon>
        <taxon>Bacillati</taxon>
        <taxon>Actinomycetota</taxon>
        <taxon>Actinomycetes</taxon>
        <taxon>Micrococcales</taxon>
        <taxon>Micrococcaceae</taxon>
        <taxon>Nesterenkonia</taxon>
    </lineage>
</organism>
<feature type="compositionally biased region" description="Basic and acidic residues" evidence="4">
    <location>
        <begin position="91"/>
        <end position="112"/>
    </location>
</feature>
<accession>A0A9D1S1V2</accession>